<name>A0AAQ4RJH2_GASAC</name>
<keyword evidence="8" id="KW-0411">Iron-sulfur</keyword>
<evidence type="ECO:0000256" key="7">
    <source>
        <dbReference type="ARBA" id="ARBA00023004"/>
    </source>
</evidence>
<feature type="domain" description="Rieske" evidence="9">
    <location>
        <begin position="27"/>
        <end position="122"/>
    </location>
</feature>
<evidence type="ECO:0000256" key="3">
    <source>
        <dbReference type="ARBA" id="ARBA00022714"/>
    </source>
</evidence>
<evidence type="ECO:0000313" key="11">
    <source>
        <dbReference type="Proteomes" id="UP000007635"/>
    </source>
</evidence>
<dbReference type="GO" id="GO:0005737">
    <property type="term" value="C:cytoplasm"/>
    <property type="evidence" value="ECO:0007669"/>
    <property type="project" value="TreeGrafter"/>
</dbReference>
<keyword evidence="4" id="KW-0479">Metal-binding</keyword>
<dbReference type="PRINTS" id="PR00368">
    <property type="entry name" value="FADPNR"/>
</dbReference>
<dbReference type="AlphaFoldDB" id="A0AAQ4RJH2"/>
<dbReference type="PANTHER" id="PTHR43557:SF7">
    <property type="entry name" value="RIESKE DOMAIN-CONTAINING PROTEIN"/>
    <property type="match status" value="1"/>
</dbReference>
<sequence length="517" mass="56974">MCIVGMNRCKGPGQGAEEQQEEEEVTGMVCQEVDLRDGQMKEVTVGDQKVLLVRTRGQYSAVGSQCSHYNAPLVKGVLVGDRVRCPFHGACFNVRTGDIEEYPGLDCLPSYKVKVEDGKVYVSIHKNVSDGHFVISGPASLVCAETLRQNCYQGRIVIVTKDTLPPFDKPKLSKALDLDSSSILLRPSDFYQQHGVEVWTRKEVSVVSVDPAEKSVKLSDGSLQRYDQLLISTGCRSASAARPLDCPGWDLHGVKLLQTHEDANEIHHSALGQKAVVIGASFIGMEVASYLSNTAASVAVVGPSRYPYERSLGPQIGRMIMQMLEEKNVKFYMTDFVDEIKGENGKVDLEIKHKDLFLGVIPNSDFLTGSQLEVDSRKAVIVDKFMRTNIPDIFSAGDVTSFPLTIRGDQRVNVGHWQMSQAQGRVAALNMLKKPTKCESVPFFWTVLLGKSIRYTGYGEGYTEILFKGKVEERKFLAFYIKDEVVVAAASLMFDPAVARVAELMATGQVISKAQAQ</sequence>
<evidence type="ECO:0000256" key="5">
    <source>
        <dbReference type="ARBA" id="ARBA00022827"/>
    </source>
</evidence>
<evidence type="ECO:0000256" key="8">
    <source>
        <dbReference type="ARBA" id="ARBA00023014"/>
    </source>
</evidence>
<dbReference type="SUPFAM" id="SSF51905">
    <property type="entry name" value="FAD/NAD(P)-binding domain"/>
    <property type="match status" value="2"/>
</dbReference>
<keyword evidence="7" id="KW-0408">Iron</keyword>
<dbReference type="PANTHER" id="PTHR43557">
    <property type="entry name" value="APOPTOSIS-INDUCING FACTOR 1"/>
    <property type="match status" value="1"/>
</dbReference>
<dbReference type="FunFam" id="2.102.10.10:FF:000003">
    <property type="entry name" value="apoptosis-inducing factor 3 isoform X2"/>
    <property type="match status" value="1"/>
</dbReference>
<keyword evidence="11" id="KW-1185">Reference proteome</keyword>
<keyword evidence="2" id="KW-0285">Flavoprotein</keyword>
<protein>
    <submittedName>
        <fullName evidence="10">Apoptosis inducing factor mitochondria associated 4</fullName>
    </submittedName>
</protein>
<dbReference type="InterPro" id="IPR017941">
    <property type="entry name" value="Rieske_2Fe-2S"/>
</dbReference>
<evidence type="ECO:0000256" key="2">
    <source>
        <dbReference type="ARBA" id="ARBA00022630"/>
    </source>
</evidence>
<dbReference type="InterPro" id="IPR016156">
    <property type="entry name" value="FAD/NAD-linked_Rdtase_dimer_sf"/>
</dbReference>
<reference evidence="10 11" key="1">
    <citation type="journal article" date="2021" name="G3 (Bethesda)">
        <title>Improved contiguity of the threespine stickleback genome using long-read sequencing.</title>
        <authorList>
            <person name="Nath S."/>
            <person name="Shaw D.E."/>
            <person name="White M.A."/>
        </authorList>
    </citation>
    <scope>NUCLEOTIDE SEQUENCE [LARGE SCALE GENOMIC DNA]</scope>
    <source>
        <strain evidence="10 11">Lake Benthic</strain>
    </source>
</reference>
<evidence type="ECO:0000256" key="6">
    <source>
        <dbReference type="ARBA" id="ARBA00023002"/>
    </source>
</evidence>
<evidence type="ECO:0000256" key="4">
    <source>
        <dbReference type="ARBA" id="ARBA00022723"/>
    </source>
</evidence>
<dbReference type="Pfam" id="PF00355">
    <property type="entry name" value="Rieske"/>
    <property type="match status" value="1"/>
</dbReference>
<evidence type="ECO:0000256" key="1">
    <source>
        <dbReference type="ARBA" id="ARBA00006442"/>
    </source>
</evidence>
<dbReference type="GO" id="GO:0016651">
    <property type="term" value="F:oxidoreductase activity, acting on NAD(P)H"/>
    <property type="evidence" value="ECO:0007669"/>
    <property type="project" value="TreeGrafter"/>
</dbReference>
<keyword evidence="3" id="KW-0001">2Fe-2S</keyword>
<evidence type="ECO:0000313" key="10">
    <source>
        <dbReference type="Ensembl" id="ENSGACP00000062743.1"/>
    </source>
</evidence>
<dbReference type="SUPFAM" id="SSF50022">
    <property type="entry name" value="ISP domain"/>
    <property type="match status" value="1"/>
</dbReference>
<dbReference type="Gene3D" id="3.50.50.60">
    <property type="entry name" value="FAD/NAD(P)-binding domain"/>
    <property type="match status" value="2"/>
</dbReference>
<comment type="similarity">
    <text evidence="1">Belongs to the FAD-dependent oxidoreductase family.</text>
</comment>
<dbReference type="CDD" id="cd03478">
    <property type="entry name" value="Rieske_AIFL_N"/>
    <property type="match status" value="1"/>
</dbReference>
<dbReference type="SUPFAM" id="SSF55424">
    <property type="entry name" value="FAD/NAD-linked reductases, dimerisation (C-terminal) domain"/>
    <property type="match status" value="1"/>
</dbReference>
<dbReference type="InterPro" id="IPR036188">
    <property type="entry name" value="FAD/NAD-bd_sf"/>
</dbReference>
<dbReference type="Pfam" id="PF07992">
    <property type="entry name" value="Pyr_redox_2"/>
    <property type="match status" value="1"/>
</dbReference>
<evidence type="ECO:0000259" key="9">
    <source>
        <dbReference type="PROSITE" id="PS51296"/>
    </source>
</evidence>
<dbReference type="PROSITE" id="PS51296">
    <property type="entry name" value="RIESKE"/>
    <property type="match status" value="1"/>
</dbReference>
<proteinExistence type="inferred from homology"/>
<dbReference type="GeneTree" id="ENSGT00940000164941"/>
<dbReference type="Gene3D" id="3.30.390.30">
    <property type="match status" value="1"/>
</dbReference>
<dbReference type="InterPro" id="IPR023753">
    <property type="entry name" value="FAD/NAD-binding_dom"/>
</dbReference>
<organism evidence="10 11">
    <name type="scientific">Gasterosteus aculeatus aculeatus</name>
    <name type="common">three-spined stickleback</name>
    <dbReference type="NCBI Taxonomy" id="481459"/>
    <lineage>
        <taxon>Eukaryota</taxon>
        <taxon>Metazoa</taxon>
        <taxon>Chordata</taxon>
        <taxon>Craniata</taxon>
        <taxon>Vertebrata</taxon>
        <taxon>Euteleostomi</taxon>
        <taxon>Actinopterygii</taxon>
        <taxon>Neopterygii</taxon>
        <taxon>Teleostei</taxon>
        <taxon>Neoteleostei</taxon>
        <taxon>Acanthomorphata</taxon>
        <taxon>Eupercaria</taxon>
        <taxon>Perciformes</taxon>
        <taxon>Cottioidei</taxon>
        <taxon>Gasterosteales</taxon>
        <taxon>Gasterosteidae</taxon>
        <taxon>Gasterosteus</taxon>
    </lineage>
</organism>
<dbReference type="GO" id="GO:0046872">
    <property type="term" value="F:metal ion binding"/>
    <property type="evidence" value="ECO:0007669"/>
    <property type="project" value="UniProtKB-KW"/>
</dbReference>
<dbReference type="Gene3D" id="2.102.10.10">
    <property type="entry name" value="Rieske [2Fe-2S] iron-sulphur domain"/>
    <property type="match status" value="1"/>
</dbReference>
<keyword evidence="6" id="KW-0560">Oxidoreductase</keyword>
<accession>A0AAQ4RJH2</accession>
<reference evidence="10" key="3">
    <citation type="submission" date="2025-09" db="UniProtKB">
        <authorList>
            <consortium name="Ensembl"/>
        </authorList>
    </citation>
    <scope>IDENTIFICATION</scope>
</reference>
<dbReference type="GO" id="GO:0051537">
    <property type="term" value="F:2 iron, 2 sulfur cluster binding"/>
    <property type="evidence" value="ECO:0007669"/>
    <property type="project" value="UniProtKB-KW"/>
</dbReference>
<reference evidence="10" key="2">
    <citation type="submission" date="2025-08" db="UniProtKB">
        <authorList>
            <consortium name="Ensembl"/>
        </authorList>
    </citation>
    <scope>IDENTIFICATION</scope>
</reference>
<keyword evidence="5" id="KW-0274">FAD</keyword>
<dbReference type="Ensembl" id="ENSGACT00000040449.1">
    <property type="protein sequence ID" value="ENSGACP00000062743.1"/>
    <property type="gene ID" value="ENSGACG00000008468.2"/>
</dbReference>
<dbReference type="Pfam" id="PF14759">
    <property type="entry name" value="Reductase_C"/>
    <property type="match status" value="1"/>
</dbReference>
<dbReference type="InterPro" id="IPR028202">
    <property type="entry name" value="Reductase_C"/>
</dbReference>
<dbReference type="InterPro" id="IPR050446">
    <property type="entry name" value="FAD-oxidoreductase/Apoptosis"/>
</dbReference>
<dbReference type="Proteomes" id="UP000007635">
    <property type="component" value="Chromosome I"/>
</dbReference>
<dbReference type="InterPro" id="IPR036922">
    <property type="entry name" value="Rieske_2Fe-2S_sf"/>
</dbReference>